<dbReference type="HAMAP" id="MF_01458">
    <property type="entry name" value="FtsH"/>
    <property type="match status" value="1"/>
</dbReference>
<comment type="similarity">
    <text evidence="4">In the N-terminal section; belongs to the AAA ATPase family.</text>
</comment>
<dbReference type="InterPro" id="IPR027417">
    <property type="entry name" value="P-loop_NTPase"/>
</dbReference>
<dbReference type="PANTHER" id="PTHR23076">
    <property type="entry name" value="METALLOPROTEASE M41 FTSH"/>
    <property type="match status" value="1"/>
</dbReference>
<dbReference type="Gene3D" id="3.40.50.300">
    <property type="entry name" value="P-loop containing nucleotide triphosphate hydrolases"/>
    <property type="match status" value="2"/>
</dbReference>
<dbReference type="Gene3D" id="1.20.58.760">
    <property type="entry name" value="Peptidase M41"/>
    <property type="match status" value="1"/>
</dbReference>
<evidence type="ECO:0000256" key="14">
    <source>
        <dbReference type="ARBA" id="ARBA00023136"/>
    </source>
</evidence>
<dbReference type="InterPro" id="IPR005936">
    <property type="entry name" value="FtsH"/>
</dbReference>
<keyword evidence="12 15" id="KW-1133">Transmembrane helix</keyword>
<evidence type="ECO:0000256" key="1">
    <source>
        <dbReference type="ARBA" id="ARBA00001947"/>
    </source>
</evidence>
<evidence type="ECO:0000256" key="6">
    <source>
        <dbReference type="ARBA" id="ARBA00022692"/>
    </source>
</evidence>
<evidence type="ECO:0000313" key="18">
    <source>
        <dbReference type="Proteomes" id="UP000838756"/>
    </source>
</evidence>
<dbReference type="GO" id="GO:0010304">
    <property type="term" value="P:PSII associated light-harvesting complex II catabolic process"/>
    <property type="evidence" value="ECO:0007669"/>
    <property type="project" value="UniProtKB-ARBA"/>
</dbReference>
<dbReference type="GO" id="GO:0005524">
    <property type="term" value="F:ATP binding"/>
    <property type="evidence" value="ECO:0007669"/>
    <property type="project" value="UniProtKB-KW"/>
</dbReference>
<dbReference type="Proteomes" id="UP000838756">
    <property type="component" value="Unassembled WGS sequence"/>
</dbReference>
<dbReference type="InterPro" id="IPR000642">
    <property type="entry name" value="Peptidase_M41"/>
</dbReference>
<evidence type="ECO:0000256" key="15">
    <source>
        <dbReference type="SAM" id="Phobius"/>
    </source>
</evidence>
<evidence type="ECO:0000256" key="5">
    <source>
        <dbReference type="ARBA" id="ARBA00022670"/>
    </source>
</evidence>
<dbReference type="SUPFAM" id="SSF52540">
    <property type="entry name" value="P-loop containing nucleoside triphosphate hydrolases"/>
    <property type="match status" value="2"/>
</dbReference>
<evidence type="ECO:0000313" key="17">
    <source>
        <dbReference type="EMBL" id="CAH2209387.1"/>
    </source>
</evidence>
<dbReference type="Pfam" id="PF17862">
    <property type="entry name" value="AAA_lid_3"/>
    <property type="match status" value="2"/>
</dbReference>
<evidence type="ECO:0000256" key="10">
    <source>
        <dbReference type="ARBA" id="ARBA00022833"/>
    </source>
</evidence>
<dbReference type="SUPFAM" id="SSF140990">
    <property type="entry name" value="FtsH protease domain-like"/>
    <property type="match status" value="1"/>
</dbReference>
<keyword evidence="10" id="KW-0862">Zinc</keyword>
<dbReference type="PROSITE" id="PS00674">
    <property type="entry name" value="AAA"/>
    <property type="match status" value="2"/>
</dbReference>
<comment type="similarity">
    <text evidence="3">In the C-terminal section; belongs to the peptidase M41 family.</text>
</comment>
<feature type="domain" description="AAA+ ATPase" evidence="16">
    <location>
        <begin position="53"/>
        <end position="196"/>
    </location>
</feature>
<keyword evidence="7" id="KW-0479">Metal-binding</keyword>
<feature type="domain" description="AAA+ ATPase" evidence="16">
    <location>
        <begin position="433"/>
        <end position="572"/>
    </location>
</feature>
<gene>
    <name evidence="17" type="primary">jg24882</name>
    <name evidence="17" type="ORF">PAEG_LOCUS1786</name>
</gene>
<keyword evidence="9" id="KW-0378">Hydrolase</keyword>
<dbReference type="Gene3D" id="1.10.8.60">
    <property type="match status" value="2"/>
</dbReference>
<dbReference type="GO" id="GO:0004222">
    <property type="term" value="F:metalloendopeptidase activity"/>
    <property type="evidence" value="ECO:0007669"/>
    <property type="project" value="InterPro"/>
</dbReference>
<dbReference type="FunFam" id="1.10.8.60:FF:000001">
    <property type="entry name" value="ATP-dependent zinc metalloprotease FtsH"/>
    <property type="match status" value="1"/>
</dbReference>
<dbReference type="AlphaFoldDB" id="A0A8S4QIH6"/>
<keyword evidence="6 15" id="KW-0812">Transmembrane</keyword>
<protein>
    <submittedName>
        <fullName evidence="17">Jg24882 protein</fullName>
    </submittedName>
</protein>
<dbReference type="Pfam" id="PF01434">
    <property type="entry name" value="Peptidase_M41"/>
    <property type="match status" value="1"/>
</dbReference>
<evidence type="ECO:0000256" key="4">
    <source>
        <dbReference type="ARBA" id="ARBA00010550"/>
    </source>
</evidence>
<dbReference type="GO" id="GO:0006508">
    <property type="term" value="P:proteolysis"/>
    <property type="evidence" value="ECO:0007669"/>
    <property type="project" value="UniProtKB-KW"/>
</dbReference>
<dbReference type="GO" id="GO:0004176">
    <property type="term" value="F:ATP-dependent peptidase activity"/>
    <property type="evidence" value="ECO:0007669"/>
    <property type="project" value="InterPro"/>
</dbReference>
<evidence type="ECO:0000256" key="8">
    <source>
        <dbReference type="ARBA" id="ARBA00022741"/>
    </source>
</evidence>
<dbReference type="Gene3D" id="3.30.720.210">
    <property type="match status" value="1"/>
</dbReference>
<evidence type="ECO:0000256" key="12">
    <source>
        <dbReference type="ARBA" id="ARBA00022989"/>
    </source>
</evidence>
<feature type="transmembrane region" description="Helical" evidence="15">
    <location>
        <begin position="346"/>
        <end position="371"/>
    </location>
</feature>
<dbReference type="PANTHER" id="PTHR23076:SF97">
    <property type="entry name" value="ATP-DEPENDENT ZINC METALLOPROTEASE YME1L1"/>
    <property type="match status" value="1"/>
</dbReference>
<dbReference type="CDD" id="cd19501">
    <property type="entry name" value="RecA-like_FtsH"/>
    <property type="match status" value="1"/>
</dbReference>
<dbReference type="InterPro" id="IPR041569">
    <property type="entry name" value="AAA_lid_3"/>
</dbReference>
<evidence type="ECO:0000256" key="3">
    <source>
        <dbReference type="ARBA" id="ARBA00010044"/>
    </source>
</evidence>
<dbReference type="InterPro" id="IPR003593">
    <property type="entry name" value="AAA+_ATPase"/>
</dbReference>
<dbReference type="FunFam" id="1.20.58.760:FF:000002">
    <property type="entry name" value="ATP-dependent zinc metalloprotease FtsH"/>
    <property type="match status" value="1"/>
</dbReference>
<evidence type="ECO:0000256" key="2">
    <source>
        <dbReference type="ARBA" id="ARBA00004370"/>
    </source>
</evidence>
<dbReference type="GO" id="GO:0046872">
    <property type="term" value="F:metal ion binding"/>
    <property type="evidence" value="ECO:0007669"/>
    <property type="project" value="UniProtKB-KW"/>
</dbReference>
<sequence length="856" mass="94937">MKPSKVIEVEQGEQKVTLDDVILSDEIKEELRMICNDISQEKKVMFEKVGFKPPQGYLLYGPPGNGKTLLARAVAGEAKLPFFSISGAIIAGRFANQGVHNIQELFQTARKKAPCVIFIDEIDSIGSERIDSRSQSNRAINEDHNKTLNQLLIEMDGFNVSKGIIVIAATNRREVLDEALLRPGRFSKHIYISLPELGSREKILDLYMKNVPVGSDLNLKEIAEKTEGYSGAELSNLVNEAKHNAVRRTQEQKIEEPVVSMGDCTKALEEFNSTHKKFKNRKASNTEFLTRLEDNDIENITIRNQSIEGKFRDGSAFNSSGVIYSDLIKSLHDRKVKFSFSIGDSAMGIIGGLLIQWVPTLIFIGLLLFLFKQTQAGGNRTISFGKSKARLMTTGKKVTFDDVAGIDEAKEELVEIVDFLKQRQKFQVLGGKIPKGCLLIGSPGTGKTLLARAIAGEANVPFFSISGSDFVEMFVGVGASRVRDMFDQGKKNAPCIIFIDEIDAVGRHRGIGLGGGNDEREQTLNQLLVEMDGFESNEGVIIVAATNRPDVLDPALLRPGRFDRQITISLPDINGRERILNTHIKKISIAPDVNVKTVARGTPGFSGADLANLVNESALIAARRNKKIVTMDDFEYARDKVMMGMERRSLVITEEEKKLTAYHEAGHAVVAVNMPASDPIHKATIIPRGRALGLVMRLPETDRVSLTREKMLADITVAMGGRVAEELIFGYDKVTSGASSDIKLASDLSRAMVTKWGMSDKIGPIYHNREQITHDSETISEDTLRLIDEEIKKVVFSCYEKAKDILTKRRKDLELIAENLLEFETLTGDEIRDILSGKKIVRNENEGKEEIRRSSL</sequence>
<keyword evidence="18" id="KW-1185">Reference proteome</keyword>
<dbReference type="GO" id="GO:0016887">
    <property type="term" value="F:ATP hydrolysis activity"/>
    <property type="evidence" value="ECO:0007669"/>
    <property type="project" value="InterPro"/>
</dbReference>
<keyword evidence="14 15" id="KW-0472">Membrane</keyword>
<dbReference type="OrthoDB" id="8120271at2759"/>
<dbReference type="NCBIfam" id="TIGR01241">
    <property type="entry name" value="FtsH_fam"/>
    <property type="match status" value="1"/>
</dbReference>
<proteinExistence type="inferred from homology"/>
<dbReference type="GO" id="GO:0005886">
    <property type="term" value="C:plasma membrane"/>
    <property type="evidence" value="ECO:0007669"/>
    <property type="project" value="TreeGrafter"/>
</dbReference>
<comment type="caution">
    <text evidence="17">The sequence shown here is derived from an EMBL/GenBank/DDBJ whole genome shotgun (WGS) entry which is preliminary data.</text>
</comment>
<dbReference type="FunFam" id="3.40.50.300:FF:000001">
    <property type="entry name" value="ATP-dependent zinc metalloprotease FtsH"/>
    <property type="match status" value="1"/>
</dbReference>
<comment type="cofactor">
    <cofactor evidence="1">
        <name>Zn(2+)</name>
        <dbReference type="ChEBI" id="CHEBI:29105"/>
    </cofactor>
</comment>
<keyword evidence="11" id="KW-0067">ATP-binding</keyword>
<evidence type="ECO:0000256" key="13">
    <source>
        <dbReference type="ARBA" id="ARBA00023049"/>
    </source>
</evidence>
<dbReference type="Pfam" id="PF00004">
    <property type="entry name" value="AAA"/>
    <property type="match status" value="2"/>
</dbReference>
<evidence type="ECO:0000259" key="16">
    <source>
        <dbReference type="SMART" id="SM00382"/>
    </source>
</evidence>
<dbReference type="InterPro" id="IPR003960">
    <property type="entry name" value="ATPase_AAA_CS"/>
</dbReference>
<keyword evidence="5" id="KW-0645">Protease</keyword>
<name>A0A8S4QIH6_9NEOP</name>
<dbReference type="InterPro" id="IPR037219">
    <property type="entry name" value="Peptidase_M41-like"/>
</dbReference>
<comment type="subcellular location">
    <subcellularLocation>
        <location evidence="2">Membrane</location>
    </subcellularLocation>
</comment>
<evidence type="ECO:0000256" key="9">
    <source>
        <dbReference type="ARBA" id="ARBA00022801"/>
    </source>
</evidence>
<dbReference type="SMART" id="SM00382">
    <property type="entry name" value="AAA"/>
    <property type="match status" value="2"/>
</dbReference>
<dbReference type="EMBL" id="CAKXAJ010005785">
    <property type="protein sequence ID" value="CAH2209387.1"/>
    <property type="molecule type" value="Genomic_DNA"/>
</dbReference>
<dbReference type="InterPro" id="IPR003959">
    <property type="entry name" value="ATPase_AAA_core"/>
</dbReference>
<evidence type="ECO:0000256" key="11">
    <source>
        <dbReference type="ARBA" id="ARBA00022840"/>
    </source>
</evidence>
<keyword evidence="8" id="KW-0547">Nucleotide-binding</keyword>
<dbReference type="FunFam" id="3.40.50.300:FF:002568">
    <property type="entry name" value="Cell division protein (FtsH)"/>
    <property type="match status" value="1"/>
</dbReference>
<reference evidence="17" key="1">
    <citation type="submission" date="2022-03" db="EMBL/GenBank/DDBJ databases">
        <authorList>
            <person name="Lindestad O."/>
        </authorList>
    </citation>
    <scope>NUCLEOTIDE SEQUENCE</scope>
</reference>
<accession>A0A8S4QIH6</accession>
<keyword evidence="13" id="KW-0482">Metalloprotease</keyword>
<organism evidence="17 18">
    <name type="scientific">Pararge aegeria aegeria</name>
    <dbReference type="NCBI Taxonomy" id="348720"/>
    <lineage>
        <taxon>Eukaryota</taxon>
        <taxon>Metazoa</taxon>
        <taxon>Ecdysozoa</taxon>
        <taxon>Arthropoda</taxon>
        <taxon>Hexapoda</taxon>
        <taxon>Insecta</taxon>
        <taxon>Pterygota</taxon>
        <taxon>Neoptera</taxon>
        <taxon>Endopterygota</taxon>
        <taxon>Lepidoptera</taxon>
        <taxon>Glossata</taxon>
        <taxon>Ditrysia</taxon>
        <taxon>Papilionoidea</taxon>
        <taxon>Nymphalidae</taxon>
        <taxon>Satyrinae</taxon>
        <taxon>Satyrini</taxon>
        <taxon>Parargina</taxon>
        <taxon>Pararge</taxon>
    </lineage>
</organism>
<evidence type="ECO:0000256" key="7">
    <source>
        <dbReference type="ARBA" id="ARBA00022723"/>
    </source>
</evidence>